<dbReference type="OrthoDB" id="1846031at2"/>
<comment type="subcellular location">
    <subcellularLocation>
        <location evidence="1">Cell envelope</location>
    </subcellularLocation>
</comment>
<dbReference type="InterPro" id="IPR051313">
    <property type="entry name" value="Bact_iron-sidero_bind"/>
</dbReference>
<name>A0A1M6U5E9_9FIRM</name>
<dbReference type="PANTHER" id="PTHR30532">
    <property type="entry name" value="IRON III DICITRATE-BINDING PERIPLASMIC PROTEIN"/>
    <property type="match status" value="1"/>
</dbReference>
<dbReference type="Gene3D" id="3.40.50.1980">
    <property type="entry name" value="Nitrogenase molybdenum iron protein domain"/>
    <property type="match status" value="2"/>
</dbReference>
<dbReference type="CDD" id="cd01146">
    <property type="entry name" value="FhuD"/>
    <property type="match status" value="1"/>
</dbReference>
<accession>A0A1M6U5E9</accession>
<dbReference type="PROSITE" id="PS50983">
    <property type="entry name" value="FE_B12_PBP"/>
    <property type="match status" value="1"/>
</dbReference>
<dbReference type="EMBL" id="FRAC01000014">
    <property type="protein sequence ID" value="SHK64495.1"/>
    <property type="molecule type" value="Genomic_DNA"/>
</dbReference>
<feature type="domain" description="Fe/B12 periplasmic-binding" evidence="7">
    <location>
        <begin position="82"/>
        <end position="360"/>
    </location>
</feature>
<evidence type="ECO:0000256" key="6">
    <source>
        <dbReference type="SAM" id="SignalP"/>
    </source>
</evidence>
<dbReference type="RefSeq" id="WP_073277326.1">
    <property type="nucleotide sequence ID" value="NZ_FRAC01000014.1"/>
</dbReference>
<dbReference type="GO" id="GO:0030288">
    <property type="term" value="C:outer membrane-bounded periplasmic space"/>
    <property type="evidence" value="ECO:0007669"/>
    <property type="project" value="TreeGrafter"/>
</dbReference>
<dbReference type="AlphaFoldDB" id="A0A1M6U5E9"/>
<evidence type="ECO:0000259" key="7">
    <source>
        <dbReference type="PROSITE" id="PS50983"/>
    </source>
</evidence>
<dbReference type="Pfam" id="PF01497">
    <property type="entry name" value="Peripla_BP_2"/>
    <property type="match status" value="1"/>
</dbReference>
<gene>
    <name evidence="8" type="ORF">SAMN02745136_03002</name>
</gene>
<dbReference type="InterPro" id="IPR002491">
    <property type="entry name" value="ABC_transptr_periplasmic_BD"/>
</dbReference>
<feature type="compositionally biased region" description="Low complexity" evidence="5">
    <location>
        <begin position="31"/>
        <end position="58"/>
    </location>
</feature>
<keyword evidence="4 6" id="KW-0732">Signal</keyword>
<dbReference type="PANTHER" id="PTHR30532:SF24">
    <property type="entry name" value="FERRIC ENTEROBACTIN-BINDING PERIPLASMIC PROTEIN FEPB"/>
    <property type="match status" value="1"/>
</dbReference>
<keyword evidence="9" id="KW-1185">Reference proteome</keyword>
<evidence type="ECO:0000256" key="1">
    <source>
        <dbReference type="ARBA" id="ARBA00004196"/>
    </source>
</evidence>
<comment type="similarity">
    <text evidence="2">Belongs to the bacterial solute-binding protein 8 family.</text>
</comment>
<feature type="signal peptide" evidence="6">
    <location>
        <begin position="1"/>
        <end position="22"/>
    </location>
</feature>
<evidence type="ECO:0000256" key="5">
    <source>
        <dbReference type="SAM" id="MobiDB-lite"/>
    </source>
</evidence>
<evidence type="ECO:0000256" key="4">
    <source>
        <dbReference type="ARBA" id="ARBA00022729"/>
    </source>
</evidence>
<evidence type="ECO:0000313" key="9">
    <source>
        <dbReference type="Proteomes" id="UP000184386"/>
    </source>
</evidence>
<dbReference type="STRING" id="1121322.SAMN02745136_03002"/>
<evidence type="ECO:0000313" key="8">
    <source>
        <dbReference type="EMBL" id="SHK64495.1"/>
    </source>
</evidence>
<feature type="chain" id="PRO_5012770992" evidence="6">
    <location>
        <begin position="23"/>
        <end position="364"/>
    </location>
</feature>
<dbReference type="SUPFAM" id="SSF53807">
    <property type="entry name" value="Helical backbone' metal receptor"/>
    <property type="match status" value="1"/>
</dbReference>
<feature type="region of interest" description="Disordered" evidence="5">
    <location>
        <begin position="25"/>
        <end position="58"/>
    </location>
</feature>
<reference evidence="8 9" key="1">
    <citation type="submission" date="2016-11" db="EMBL/GenBank/DDBJ databases">
        <authorList>
            <person name="Jaros S."/>
            <person name="Januszkiewicz K."/>
            <person name="Wedrychowicz H."/>
        </authorList>
    </citation>
    <scope>NUCLEOTIDE SEQUENCE [LARGE SCALE GENOMIC DNA]</scope>
    <source>
        <strain evidence="8 9">DSM 15929</strain>
    </source>
</reference>
<evidence type="ECO:0000256" key="2">
    <source>
        <dbReference type="ARBA" id="ARBA00008814"/>
    </source>
</evidence>
<sequence length="364" mass="38702">MKLQKLSSIIAIALVMTLTACADKSSGTSGANNNAATEAVTATPGEETPENTEPAAAETETQYPITIKHAFGETVIKSKPEHVVTISWGNQDVPLALGVVPAGISEANYGVTDGSGLLPWTKEAFKKLGVENPVLFKDTDGLDYEAISDAQPDVILAAYSGITEEEYKLLSKIAPVVAYPTLAWQTYWRDQITMDSEGMGMKAEGEKLVSDLEKLIADKTAAYPQIAGKTAVFCYFNPSDLGKFFIYLPTDPRAAYLMDLGMKVPESVTKLAETSTSFAIEISAENADLLKDIDIIIAYGDDTLLKNLQADSLVGTIPAVKRGSVVLLQDGAPLAASSTPSALSIPAAIDDYLKIIGEAADKVK</sequence>
<proteinExistence type="inferred from homology"/>
<protein>
    <submittedName>
        <fullName evidence="8">Iron complex transport system substrate-binding protein</fullName>
    </submittedName>
</protein>
<dbReference type="PROSITE" id="PS51257">
    <property type="entry name" value="PROKAR_LIPOPROTEIN"/>
    <property type="match status" value="1"/>
</dbReference>
<organism evidence="8 9">
    <name type="scientific">Anaerocolumna jejuensis DSM 15929</name>
    <dbReference type="NCBI Taxonomy" id="1121322"/>
    <lineage>
        <taxon>Bacteria</taxon>
        <taxon>Bacillati</taxon>
        <taxon>Bacillota</taxon>
        <taxon>Clostridia</taxon>
        <taxon>Lachnospirales</taxon>
        <taxon>Lachnospiraceae</taxon>
        <taxon>Anaerocolumna</taxon>
    </lineage>
</organism>
<dbReference type="Proteomes" id="UP000184386">
    <property type="component" value="Unassembled WGS sequence"/>
</dbReference>
<evidence type="ECO:0000256" key="3">
    <source>
        <dbReference type="ARBA" id="ARBA00022448"/>
    </source>
</evidence>
<dbReference type="GO" id="GO:1901678">
    <property type="term" value="P:iron coordination entity transport"/>
    <property type="evidence" value="ECO:0007669"/>
    <property type="project" value="UniProtKB-ARBA"/>
</dbReference>
<keyword evidence="3" id="KW-0813">Transport</keyword>